<gene>
    <name evidence="1" type="ORF">HAX54_034972</name>
</gene>
<dbReference type="Proteomes" id="UP000823775">
    <property type="component" value="Unassembled WGS sequence"/>
</dbReference>
<proteinExistence type="predicted"/>
<sequence>MLSWRPGRPSCNSNFKPLSRLNANSWRVNANVGEGTSCAPCSQGIGHQAQGESSALLAHPVVPETEEVERDPVFYLLLKKQLETPSSPTWLYSWGHGKGDPIADIDSNITRIIDNEIF</sequence>
<reference evidence="1 2" key="1">
    <citation type="journal article" date="2021" name="BMC Genomics">
        <title>Datura genome reveals duplications of psychoactive alkaloid biosynthetic genes and high mutation rate following tissue culture.</title>
        <authorList>
            <person name="Rajewski A."/>
            <person name="Carter-House D."/>
            <person name="Stajich J."/>
            <person name="Litt A."/>
        </authorList>
    </citation>
    <scope>NUCLEOTIDE SEQUENCE [LARGE SCALE GENOMIC DNA]</scope>
    <source>
        <strain evidence="1">AR-01</strain>
    </source>
</reference>
<keyword evidence="2" id="KW-1185">Reference proteome</keyword>
<evidence type="ECO:0000313" key="1">
    <source>
        <dbReference type="EMBL" id="MCD9645772.1"/>
    </source>
</evidence>
<accession>A0ABS8VHM9</accession>
<comment type="caution">
    <text evidence="1">The sequence shown here is derived from an EMBL/GenBank/DDBJ whole genome shotgun (WGS) entry which is preliminary data.</text>
</comment>
<name>A0ABS8VHM9_DATST</name>
<organism evidence="1 2">
    <name type="scientific">Datura stramonium</name>
    <name type="common">Jimsonweed</name>
    <name type="synonym">Common thornapple</name>
    <dbReference type="NCBI Taxonomy" id="4076"/>
    <lineage>
        <taxon>Eukaryota</taxon>
        <taxon>Viridiplantae</taxon>
        <taxon>Streptophyta</taxon>
        <taxon>Embryophyta</taxon>
        <taxon>Tracheophyta</taxon>
        <taxon>Spermatophyta</taxon>
        <taxon>Magnoliopsida</taxon>
        <taxon>eudicotyledons</taxon>
        <taxon>Gunneridae</taxon>
        <taxon>Pentapetalae</taxon>
        <taxon>asterids</taxon>
        <taxon>lamiids</taxon>
        <taxon>Solanales</taxon>
        <taxon>Solanaceae</taxon>
        <taxon>Solanoideae</taxon>
        <taxon>Datureae</taxon>
        <taxon>Datura</taxon>
    </lineage>
</organism>
<dbReference type="EMBL" id="JACEIK010004540">
    <property type="protein sequence ID" value="MCD9645772.1"/>
    <property type="molecule type" value="Genomic_DNA"/>
</dbReference>
<protein>
    <submittedName>
        <fullName evidence="1">Uncharacterized protein</fullName>
    </submittedName>
</protein>
<evidence type="ECO:0000313" key="2">
    <source>
        <dbReference type="Proteomes" id="UP000823775"/>
    </source>
</evidence>